<dbReference type="GeneID" id="24139405"/>
<evidence type="ECO:0000313" key="2">
    <source>
        <dbReference type="EMBL" id="KDO16618.1"/>
    </source>
</evidence>
<sequence length="98" mass="10839">MSAVCVASPPAEDDWDMPLLFMTSLPTNFKVNADIAALASFTDDYEVSEDEGPSPPKTGKVQDKTKFRSSSRHVAKPYAKSKKANMAELQVCMKFFNM</sequence>
<dbReference type="Proteomes" id="UP000030745">
    <property type="component" value="Unassembled WGS sequence"/>
</dbReference>
<proteinExistence type="predicted"/>
<feature type="compositionally biased region" description="Basic residues" evidence="1">
    <location>
        <begin position="67"/>
        <end position="79"/>
    </location>
</feature>
<name>A0A067BES6_SAPPC</name>
<protein>
    <submittedName>
        <fullName evidence="2">Uncharacterized protein</fullName>
    </submittedName>
</protein>
<evidence type="ECO:0000313" key="3">
    <source>
        <dbReference type="Proteomes" id="UP000030745"/>
    </source>
</evidence>
<dbReference type="KEGG" id="spar:SPRG_17877"/>
<dbReference type="EMBL" id="KK584019">
    <property type="protein sequence ID" value="KDO16618.1"/>
    <property type="molecule type" value="Genomic_DNA"/>
</dbReference>
<dbReference type="OrthoDB" id="60429at2759"/>
<evidence type="ECO:0000256" key="1">
    <source>
        <dbReference type="SAM" id="MobiDB-lite"/>
    </source>
</evidence>
<accession>A0A067BES6</accession>
<reference evidence="2 3" key="1">
    <citation type="journal article" date="2013" name="PLoS Genet.">
        <title>Distinctive expansion of potential virulence genes in the genome of the oomycete fish pathogen Saprolegnia parasitica.</title>
        <authorList>
            <person name="Jiang R.H."/>
            <person name="de Bruijn I."/>
            <person name="Haas B.J."/>
            <person name="Belmonte R."/>
            <person name="Lobach L."/>
            <person name="Christie J."/>
            <person name="van den Ackerveken G."/>
            <person name="Bottin A."/>
            <person name="Bulone V."/>
            <person name="Diaz-Moreno S.M."/>
            <person name="Dumas B."/>
            <person name="Fan L."/>
            <person name="Gaulin E."/>
            <person name="Govers F."/>
            <person name="Grenville-Briggs L.J."/>
            <person name="Horner N.R."/>
            <person name="Levin J.Z."/>
            <person name="Mammella M."/>
            <person name="Meijer H.J."/>
            <person name="Morris P."/>
            <person name="Nusbaum C."/>
            <person name="Oome S."/>
            <person name="Phillips A.J."/>
            <person name="van Rooyen D."/>
            <person name="Rzeszutek E."/>
            <person name="Saraiva M."/>
            <person name="Secombes C.J."/>
            <person name="Seidl M.F."/>
            <person name="Snel B."/>
            <person name="Stassen J.H."/>
            <person name="Sykes S."/>
            <person name="Tripathy S."/>
            <person name="van den Berg H."/>
            <person name="Vega-Arreguin J.C."/>
            <person name="Wawra S."/>
            <person name="Young S.K."/>
            <person name="Zeng Q."/>
            <person name="Dieguez-Uribeondo J."/>
            <person name="Russ C."/>
            <person name="Tyler B.M."/>
            <person name="van West P."/>
        </authorList>
    </citation>
    <scope>NUCLEOTIDE SEQUENCE [LARGE SCALE GENOMIC DNA]</scope>
    <source>
        <strain evidence="2 3">CBS 223.65</strain>
    </source>
</reference>
<feature type="region of interest" description="Disordered" evidence="1">
    <location>
        <begin position="46"/>
        <end position="79"/>
    </location>
</feature>
<dbReference type="AlphaFoldDB" id="A0A067BES6"/>
<dbReference type="RefSeq" id="XP_012212675.1">
    <property type="nucleotide sequence ID" value="XM_012357285.1"/>
</dbReference>
<keyword evidence="3" id="KW-1185">Reference proteome</keyword>
<dbReference type="VEuPathDB" id="FungiDB:SPRG_17877"/>
<gene>
    <name evidence="2" type="ORF">SPRG_17877</name>
</gene>
<organism evidence="2 3">
    <name type="scientific">Saprolegnia parasitica (strain CBS 223.65)</name>
    <dbReference type="NCBI Taxonomy" id="695850"/>
    <lineage>
        <taxon>Eukaryota</taxon>
        <taxon>Sar</taxon>
        <taxon>Stramenopiles</taxon>
        <taxon>Oomycota</taxon>
        <taxon>Saprolegniomycetes</taxon>
        <taxon>Saprolegniales</taxon>
        <taxon>Saprolegniaceae</taxon>
        <taxon>Saprolegnia</taxon>
    </lineage>
</organism>